<sequence length="224" mass="25099">MSTVAELIYFQPKDSVKPEDPSSEEGRLLLEHFQTTKHQSGYHSSAWGRTVEDPKTIVWVVEWKDAHAGIQPQSLARFLEPDTQVTVIYTTLSPSISKTDTFTQNPVTELCALAFPSSLTPDDHRALCNDLINFRNALTEQLPAESRPTSWAMGQVERPGSLQHEKSPTGQAIVHLLTVGWKSVEAHMAIKQSKEFTESIQPIRERMLPPVQGLGMKHVSFQKV</sequence>
<gene>
    <name evidence="1" type="ORF">ATEIFO6365_0007039300</name>
</gene>
<comment type="caution">
    <text evidence="1">The sequence shown here is derived from an EMBL/GenBank/DDBJ whole genome shotgun (WGS) entry which is preliminary data.</text>
</comment>
<dbReference type="EMBL" id="BLJY01000007">
    <property type="protein sequence ID" value="GFF17844.1"/>
    <property type="molecule type" value="Genomic_DNA"/>
</dbReference>
<proteinExistence type="predicted"/>
<evidence type="ECO:0000313" key="1">
    <source>
        <dbReference type="EMBL" id="GFF17844.1"/>
    </source>
</evidence>
<keyword evidence="2" id="KW-1185">Reference proteome</keyword>
<accession>A0A5M3Z635</accession>
<dbReference type="Gene3D" id="3.30.70.100">
    <property type="match status" value="1"/>
</dbReference>
<dbReference type="AlphaFoldDB" id="A0A5M3Z635"/>
<dbReference type="OrthoDB" id="3830579at2759"/>
<name>A0A5M3Z635_ASPTE</name>
<dbReference type="VEuPathDB" id="FungiDB:ATEG_06010"/>
<evidence type="ECO:0000313" key="2">
    <source>
        <dbReference type="Proteomes" id="UP000452235"/>
    </source>
</evidence>
<reference evidence="1 2" key="1">
    <citation type="submission" date="2020-01" db="EMBL/GenBank/DDBJ databases">
        <title>Aspergillus terreus IFO 6365 whole genome shotgun sequence.</title>
        <authorList>
            <person name="Kanamasa S."/>
            <person name="Takahashi H."/>
        </authorList>
    </citation>
    <scope>NUCLEOTIDE SEQUENCE [LARGE SCALE GENOMIC DNA]</scope>
    <source>
        <strain evidence="1 2">IFO 6365</strain>
    </source>
</reference>
<organism evidence="1 2">
    <name type="scientific">Aspergillus terreus</name>
    <dbReference type="NCBI Taxonomy" id="33178"/>
    <lineage>
        <taxon>Eukaryota</taxon>
        <taxon>Fungi</taxon>
        <taxon>Dikarya</taxon>
        <taxon>Ascomycota</taxon>
        <taxon>Pezizomycotina</taxon>
        <taxon>Eurotiomycetes</taxon>
        <taxon>Eurotiomycetidae</taxon>
        <taxon>Eurotiales</taxon>
        <taxon>Aspergillaceae</taxon>
        <taxon>Aspergillus</taxon>
        <taxon>Aspergillus subgen. Circumdati</taxon>
    </lineage>
</organism>
<protein>
    <submittedName>
        <fullName evidence="1">Uncharacterized protein</fullName>
    </submittedName>
</protein>
<dbReference type="Proteomes" id="UP000452235">
    <property type="component" value="Unassembled WGS sequence"/>
</dbReference>